<sequence length="53" mass="6005">SGLWLGWVHERDHQHNLTCKTTTILGISSPTNSTVYAIHKFLSNLTPLEEKDN</sequence>
<protein>
    <submittedName>
        <fullName evidence="1">Uncharacterized protein</fullName>
    </submittedName>
</protein>
<keyword evidence="2" id="KW-1185">Reference proteome</keyword>
<evidence type="ECO:0000313" key="2">
    <source>
        <dbReference type="Proteomes" id="UP001314170"/>
    </source>
</evidence>
<name>A0AAV1R2S3_9ROSI</name>
<comment type="caution">
    <text evidence="1">The sequence shown here is derived from an EMBL/GenBank/DDBJ whole genome shotgun (WGS) entry which is preliminary data.</text>
</comment>
<gene>
    <name evidence="1" type="ORF">DCAF_LOCUS5398</name>
</gene>
<evidence type="ECO:0000313" key="1">
    <source>
        <dbReference type="EMBL" id="CAK7327683.1"/>
    </source>
</evidence>
<dbReference type="EMBL" id="CAWUPB010000858">
    <property type="protein sequence ID" value="CAK7327683.1"/>
    <property type="molecule type" value="Genomic_DNA"/>
</dbReference>
<feature type="non-terminal residue" evidence="1">
    <location>
        <position position="1"/>
    </location>
</feature>
<accession>A0AAV1R2S3</accession>
<reference evidence="1 2" key="1">
    <citation type="submission" date="2024-01" db="EMBL/GenBank/DDBJ databases">
        <authorList>
            <person name="Waweru B."/>
        </authorList>
    </citation>
    <scope>NUCLEOTIDE SEQUENCE [LARGE SCALE GENOMIC DNA]</scope>
</reference>
<dbReference type="Proteomes" id="UP001314170">
    <property type="component" value="Unassembled WGS sequence"/>
</dbReference>
<organism evidence="1 2">
    <name type="scientific">Dovyalis caffra</name>
    <dbReference type="NCBI Taxonomy" id="77055"/>
    <lineage>
        <taxon>Eukaryota</taxon>
        <taxon>Viridiplantae</taxon>
        <taxon>Streptophyta</taxon>
        <taxon>Embryophyta</taxon>
        <taxon>Tracheophyta</taxon>
        <taxon>Spermatophyta</taxon>
        <taxon>Magnoliopsida</taxon>
        <taxon>eudicotyledons</taxon>
        <taxon>Gunneridae</taxon>
        <taxon>Pentapetalae</taxon>
        <taxon>rosids</taxon>
        <taxon>fabids</taxon>
        <taxon>Malpighiales</taxon>
        <taxon>Salicaceae</taxon>
        <taxon>Flacourtieae</taxon>
        <taxon>Dovyalis</taxon>
    </lineage>
</organism>
<proteinExistence type="predicted"/>
<dbReference type="AlphaFoldDB" id="A0AAV1R2S3"/>